<dbReference type="Pfam" id="PF25583">
    <property type="entry name" value="WCX"/>
    <property type="match status" value="1"/>
</dbReference>
<sequence length="324" mass="37658">MGQKCTHITDALYILRKLTERPYPREELIVVLGEFLEQTDRKPGDVAQKLHRIVRELRDLGFAIDCAPHRPYTLVESNFPLILSATQRQSLYLAVQFLEDMGFATQAQQIAALVNLDATDAPPDIQVDFSPPTDYSNPDYEKILHALQDRCAQQYRYRIHYCNSQKQNLRLDLDRSEIRLHDGALYLFAFVPDWKPKPRGGRVHNVENNGLFRIDRIKSVGAPSTVGWVFSEFPTLKIRYRMSGPLATYKPRRVQERVVKRDLVRRYVEIETVEDYLFWFRQRIFRYGANARVLDPPWLAAEIGEELRRAAAQYQAGDSRENSS</sequence>
<keyword evidence="3" id="KW-1185">Reference proteome</keyword>
<feature type="domain" description="WCX" evidence="1">
    <location>
        <begin position="246"/>
        <end position="311"/>
    </location>
</feature>
<dbReference type="RefSeq" id="WP_168568019.1">
    <property type="nucleotide sequence ID" value="NZ_CP051167.1"/>
</dbReference>
<evidence type="ECO:0000313" key="2">
    <source>
        <dbReference type="EMBL" id="QIZ69862.1"/>
    </source>
</evidence>
<gene>
    <name evidence="2" type="ORF">HCG48_04090</name>
</gene>
<protein>
    <submittedName>
        <fullName evidence="2">WYL domain-containing protein</fullName>
    </submittedName>
</protein>
<dbReference type="PROSITE" id="PS52050">
    <property type="entry name" value="WYL"/>
    <property type="match status" value="1"/>
</dbReference>
<reference evidence="2 3" key="1">
    <citation type="submission" date="2020-04" db="EMBL/GenBank/DDBJ databases">
        <authorList>
            <person name="Basu S."/>
            <person name="Maruthanayagam V."/>
            <person name="Chakraborty S."/>
            <person name="Pramanik A."/>
            <person name="Mukherjee J."/>
            <person name="Brink B."/>
        </authorList>
    </citation>
    <scope>NUCLEOTIDE SEQUENCE [LARGE SCALE GENOMIC DNA]</scope>
    <source>
        <strain evidence="2 3">AP17</strain>
    </source>
</reference>
<proteinExistence type="predicted"/>
<evidence type="ECO:0000313" key="3">
    <source>
        <dbReference type="Proteomes" id="UP000500857"/>
    </source>
</evidence>
<dbReference type="KEGG" id="oxy:HCG48_04090"/>
<evidence type="ECO:0000259" key="1">
    <source>
        <dbReference type="Pfam" id="PF25583"/>
    </source>
</evidence>
<dbReference type="Proteomes" id="UP000500857">
    <property type="component" value="Chromosome"/>
</dbReference>
<organism evidence="2 3">
    <name type="scientific">Oxynema aestuarii AP17</name>
    <dbReference type="NCBI Taxonomy" id="2064643"/>
    <lineage>
        <taxon>Bacteria</taxon>
        <taxon>Bacillati</taxon>
        <taxon>Cyanobacteriota</taxon>
        <taxon>Cyanophyceae</taxon>
        <taxon>Oscillatoriophycideae</taxon>
        <taxon>Oscillatoriales</taxon>
        <taxon>Oscillatoriaceae</taxon>
        <taxon>Oxynema</taxon>
        <taxon>Oxynema aestuarii</taxon>
    </lineage>
</organism>
<dbReference type="InterPro" id="IPR057727">
    <property type="entry name" value="WCX_dom"/>
</dbReference>
<accession>A0A6H1TTE8</accession>
<name>A0A6H1TTE8_9CYAN</name>
<dbReference type="EMBL" id="CP051167">
    <property type="protein sequence ID" value="QIZ69862.1"/>
    <property type="molecule type" value="Genomic_DNA"/>
</dbReference>
<dbReference type="AlphaFoldDB" id="A0A6H1TTE8"/>